<dbReference type="GO" id="GO:0048024">
    <property type="term" value="P:regulation of mRNA splicing, via spliceosome"/>
    <property type="evidence" value="ECO:0007669"/>
    <property type="project" value="TreeGrafter"/>
</dbReference>
<dbReference type="Gene3D" id="3.30.1370.10">
    <property type="entry name" value="K Homology domain, type 1"/>
    <property type="match status" value="1"/>
</dbReference>
<dbReference type="InterPro" id="IPR045071">
    <property type="entry name" value="BBP-like"/>
</dbReference>
<keyword evidence="3" id="KW-1185">Reference proteome</keyword>
<dbReference type="AlphaFoldDB" id="A0A7E4VQF0"/>
<dbReference type="GO" id="GO:0005634">
    <property type="term" value="C:nucleus"/>
    <property type="evidence" value="ECO:0007669"/>
    <property type="project" value="TreeGrafter"/>
</dbReference>
<feature type="domain" description="K Homology" evidence="2">
    <location>
        <begin position="110"/>
        <end position="208"/>
    </location>
</feature>
<dbReference type="GO" id="GO:0003729">
    <property type="term" value="F:mRNA binding"/>
    <property type="evidence" value="ECO:0007669"/>
    <property type="project" value="TreeGrafter"/>
</dbReference>
<dbReference type="PANTHER" id="PTHR11208">
    <property type="entry name" value="RNA-BINDING PROTEIN RELATED"/>
    <property type="match status" value="1"/>
</dbReference>
<evidence type="ECO:0000256" key="1">
    <source>
        <dbReference type="ARBA" id="ARBA00022884"/>
    </source>
</evidence>
<reference evidence="3" key="1">
    <citation type="journal article" date="2013" name="Genetics">
        <title>The draft genome and transcriptome of Panagrellus redivivus are shaped by the harsh demands of a free-living lifestyle.</title>
        <authorList>
            <person name="Srinivasan J."/>
            <person name="Dillman A.R."/>
            <person name="Macchietto M.G."/>
            <person name="Heikkinen L."/>
            <person name="Lakso M."/>
            <person name="Fracchia K.M."/>
            <person name="Antoshechkin I."/>
            <person name="Mortazavi A."/>
            <person name="Wong G."/>
            <person name="Sternberg P.W."/>
        </authorList>
    </citation>
    <scope>NUCLEOTIDE SEQUENCE [LARGE SCALE GENOMIC DNA]</scope>
    <source>
        <strain evidence="3">MT8872</strain>
    </source>
</reference>
<dbReference type="InterPro" id="IPR004087">
    <property type="entry name" value="KH_dom"/>
</dbReference>
<accession>A0A7E4VQF0</accession>
<dbReference type="PANTHER" id="PTHR11208:SF147">
    <property type="entry name" value="RNA-BINDING PROTEIN ASD-2"/>
    <property type="match status" value="1"/>
</dbReference>
<protein>
    <submittedName>
        <fullName evidence="4">KH domain-containing protein</fullName>
    </submittedName>
</protein>
<dbReference type="WBParaSite" id="Pan_g2391.t1">
    <property type="protein sequence ID" value="Pan_g2391.t1"/>
    <property type="gene ID" value="Pan_g2391"/>
</dbReference>
<dbReference type="InterPro" id="IPR055256">
    <property type="entry name" value="KH_1_KHDC4/BBP-like"/>
</dbReference>
<dbReference type="SMART" id="SM00322">
    <property type="entry name" value="KH"/>
    <property type="match status" value="1"/>
</dbReference>
<evidence type="ECO:0000259" key="2">
    <source>
        <dbReference type="SMART" id="SM00322"/>
    </source>
</evidence>
<dbReference type="Pfam" id="PF22675">
    <property type="entry name" value="KH-I_KHDC4-BBP"/>
    <property type="match status" value="1"/>
</dbReference>
<keyword evidence="1" id="KW-0694">RNA-binding</keyword>
<evidence type="ECO:0000313" key="3">
    <source>
        <dbReference type="Proteomes" id="UP000492821"/>
    </source>
</evidence>
<dbReference type="InterPro" id="IPR036612">
    <property type="entry name" value="KH_dom_type_1_sf"/>
</dbReference>
<evidence type="ECO:0000313" key="4">
    <source>
        <dbReference type="WBParaSite" id="Pan_g2391.t1"/>
    </source>
</evidence>
<proteinExistence type="predicted"/>
<reference evidence="4" key="2">
    <citation type="submission" date="2020-10" db="UniProtKB">
        <authorList>
            <consortium name="WormBaseParasite"/>
        </authorList>
    </citation>
    <scope>IDENTIFICATION</scope>
</reference>
<organism evidence="3 4">
    <name type="scientific">Panagrellus redivivus</name>
    <name type="common">Microworm</name>
    <dbReference type="NCBI Taxonomy" id="6233"/>
    <lineage>
        <taxon>Eukaryota</taxon>
        <taxon>Metazoa</taxon>
        <taxon>Ecdysozoa</taxon>
        <taxon>Nematoda</taxon>
        <taxon>Chromadorea</taxon>
        <taxon>Rhabditida</taxon>
        <taxon>Tylenchina</taxon>
        <taxon>Panagrolaimomorpha</taxon>
        <taxon>Panagrolaimoidea</taxon>
        <taxon>Panagrolaimidae</taxon>
        <taxon>Panagrellus</taxon>
    </lineage>
</organism>
<dbReference type="SUPFAM" id="SSF54791">
    <property type="entry name" value="Eukaryotic type KH-domain (KH-domain type I)"/>
    <property type="match status" value="1"/>
</dbReference>
<name>A0A7E4VQF0_PANRE</name>
<dbReference type="Proteomes" id="UP000492821">
    <property type="component" value="Unassembled WGS sequence"/>
</dbReference>
<sequence length="234" mass="25749">MDAPAFSPGANGDVGVSPNSVAAAFHSSEFFRRGSFDYFSVVQGFPLNKYYDDLINQTIALERAEIEHGIPFHHARHILSEALNELQPIADPAHRIKLHNSGVSEVDIGESATEKILLPANPPKGVNYIGRIVGPRGISVRNLEAAFQVSIRIRGKGSVKDSRVESMLVGKQGYEHLDEALHVRIDALGPRCHDRVQQCAKVIAGLLTPDFDEYKRAQLQQLAVINGTYRPYKG</sequence>